<dbReference type="EMBL" id="GL888102">
    <property type="protein sequence ID" value="EGI67497.1"/>
    <property type="molecule type" value="Genomic_DNA"/>
</dbReference>
<organism evidence="3">
    <name type="scientific">Acromyrmex echinatior</name>
    <name type="common">Panamanian leafcutter ant</name>
    <name type="synonym">Acromyrmex octospinosus echinatior</name>
    <dbReference type="NCBI Taxonomy" id="103372"/>
    <lineage>
        <taxon>Eukaryota</taxon>
        <taxon>Metazoa</taxon>
        <taxon>Ecdysozoa</taxon>
        <taxon>Arthropoda</taxon>
        <taxon>Hexapoda</taxon>
        <taxon>Insecta</taxon>
        <taxon>Pterygota</taxon>
        <taxon>Neoptera</taxon>
        <taxon>Endopterygota</taxon>
        <taxon>Hymenoptera</taxon>
        <taxon>Apocrita</taxon>
        <taxon>Aculeata</taxon>
        <taxon>Formicoidea</taxon>
        <taxon>Formicidae</taxon>
        <taxon>Myrmicinae</taxon>
        <taxon>Acromyrmex</taxon>
    </lineage>
</organism>
<accession>F4WE59</accession>
<evidence type="ECO:0000313" key="2">
    <source>
        <dbReference type="EMBL" id="EGI67497.1"/>
    </source>
</evidence>
<evidence type="ECO:0000313" key="3">
    <source>
        <dbReference type="Proteomes" id="UP000007755"/>
    </source>
</evidence>
<proteinExistence type="predicted"/>
<keyword evidence="3" id="KW-1185">Reference proteome</keyword>
<dbReference type="Proteomes" id="UP000007755">
    <property type="component" value="Unassembled WGS sequence"/>
</dbReference>
<gene>
    <name evidence="2" type="ORF">G5I_03890</name>
</gene>
<name>F4WE59_ACREC</name>
<feature type="compositionally biased region" description="Low complexity" evidence="1">
    <location>
        <begin position="54"/>
        <end position="67"/>
    </location>
</feature>
<evidence type="ECO:0000256" key="1">
    <source>
        <dbReference type="SAM" id="MobiDB-lite"/>
    </source>
</evidence>
<dbReference type="AlphaFoldDB" id="F4WE59"/>
<dbReference type="InParanoid" id="F4WE59"/>
<protein>
    <submittedName>
        <fullName evidence="2">Uncharacterized protein</fullName>
    </submittedName>
</protein>
<dbReference type="STRING" id="103372.F4WE59"/>
<reference evidence="2" key="1">
    <citation type="submission" date="2011-02" db="EMBL/GenBank/DDBJ databases">
        <title>The genome of the leaf-cutting ant Acromyrmex echinatior suggests key adaptations to social evolution and fungus farming.</title>
        <authorList>
            <person name="Nygaard S."/>
            <person name="Zhang G."/>
        </authorList>
    </citation>
    <scope>NUCLEOTIDE SEQUENCE</scope>
</reference>
<feature type="region of interest" description="Disordered" evidence="1">
    <location>
        <begin position="1"/>
        <end position="77"/>
    </location>
</feature>
<sequence>MEAWKGSEFGPQGRRPAPVTAGGSERGSDPKPSYAMDTADDQEIENPGGGSLINGANGTNGTNGANGQHQTPEGSLRERLYERIESRLKSERKMSLGYRPNVEISQVMPRCDVSKTWIIGHLA</sequence>